<protein>
    <submittedName>
        <fullName evidence="1">Uncharacterized protein</fullName>
    </submittedName>
</protein>
<evidence type="ECO:0000313" key="1">
    <source>
        <dbReference type="EMBL" id="KAF2622483.1"/>
    </source>
</evidence>
<dbReference type="Proteomes" id="UP000799754">
    <property type="component" value="Unassembled WGS sequence"/>
</dbReference>
<organism evidence="1 2">
    <name type="scientific">Macroventuria anomochaeta</name>
    <dbReference type="NCBI Taxonomy" id="301207"/>
    <lineage>
        <taxon>Eukaryota</taxon>
        <taxon>Fungi</taxon>
        <taxon>Dikarya</taxon>
        <taxon>Ascomycota</taxon>
        <taxon>Pezizomycotina</taxon>
        <taxon>Dothideomycetes</taxon>
        <taxon>Pleosporomycetidae</taxon>
        <taxon>Pleosporales</taxon>
        <taxon>Pleosporineae</taxon>
        <taxon>Didymellaceae</taxon>
        <taxon>Macroventuria</taxon>
    </lineage>
</organism>
<keyword evidence="2" id="KW-1185">Reference proteome</keyword>
<evidence type="ECO:0000313" key="2">
    <source>
        <dbReference type="Proteomes" id="UP000799754"/>
    </source>
</evidence>
<proteinExistence type="predicted"/>
<reference evidence="1" key="1">
    <citation type="journal article" date="2020" name="Stud. Mycol.">
        <title>101 Dothideomycetes genomes: a test case for predicting lifestyles and emergence of pathogens.</title>
        <authorList>
            <person name="Haridas S."/>
            <person name="Albert R."/>
            <person name="Binder M."/>
            <person name="Bloem J."/>
            <person name="Labutti K."/>
            <person name="Salamov A."/>
            <person name="Andreopoulos B."/>
            <person name="Baker S."/>
            <person name="Barry K."/>
            <person name="Bills G."/>
            <person name="Bluhm B."/>
            <person name="Cannon C."/>
            <person name="Castanera R."/>
            <person name="Culley D."/>
            <person name="Daum C."/>
            <person name="Ezra D."/>
            <person name="Gonzalez J."/>
            <person name="Henrissat B."/>
            <person name="Kuo A."/>
            <person name="Liang C."/>
            <person name="Lipzen A."/>
            <person name="Lutzoni F."/>
            <person name="Magnuson J."/>
            <person name="Mondo S."/>
            <person name="Nolan M."/>
            <person name="Ohm R."/>
            <person name="Pangilinan J."/>
            <person name="Park H.-J."/>
            <person name="Ramirez L."/>
            <person name="Alfaro M."/>
            <person name="Sun H."/>
            <person name="Tritt A."/>
            <person name="Yoshinaga Y."/>
            <person name="Zwiers L.-H."/>
            <person name="Turgeon B."/>
            <person name="Goodwin S."/>
            <person name="Spatafora J."/>
            <person name="Crous P."/>
            <person name="Grigoriev I."/>
        </authorList>
    </citation>
    <scope>NUCLEOTIDE SEQUENCE</scope>
    <source>
        <strain evidence="1">CBS 525.71</strain>
    </source>
</reference>
<comment type="caution">
    <text evidence="1">The sequence shown here is derived from an EMBL/GenBank/DDBJ whole genome shotgun (WGS) entry which is preliminary data.</text>
</comment>
<sequence>MGRGRDDPEPTFDEDKDLDEIWPQVVQQYEKITRQKLDPRTTFAAFQIQIDEDIQRSATKSHQHARKVLNNVGYCLEQFGNIIVQGASIVFGPTAQCWNAISFVITAARKFGDVLDGFVTLMERSSAFLQRLNFFLQQERDKSGSRLPNHLRKPAYDILSQFLGVLRSSYSLATSRRERLKTMVGVLLFNSDAGVAESLNLMEMRIKDFTNAQVDQILVDVKGLARYLRESDEDRKRHQSEIQEYLEHVYRVNEQVLNVTQDMKATIDGRTTKDQHNDDKSKIWKSLAFQKPGEQDSWDKRHNEICKVRVKDTGKWLELVDGFMKWADINQHENKVLLLKADSGFGKTYVSNHVISYLQETYRAGAGPNQTYLAYYYYGADKDDSLEKCVGSIIHQFAAVDVGYAKAVANACGRPASTARAEDRWKHLVQRLQNHMKGIYFVCIDGLDGRGQPDNLEATVSTIVHHATSQTGSGGVSIRLFISGSDEALSKSPQGVEGIRIITLDPSEDPAKPTALESDREDQPRLTPLLNASDLEAVTRARVMDICKTKPDLKAILNESNIQLLVENIRGNYARLEAKMTEINACDTERKVQEVINNDSDDINTVQRNNLKALDASLDSNQVRKLNELLVWVSGMIGSPSIKFLQSALYFALGEKFLLESEVATTYSALLKIDKEGGVSFKSDDYKDILSASDAPNPGSALTDLHTEEISRAEVDLCRRFIRNACDAVDYTRFKFDEFFDTMAHKVHIYLGDQDVVSVTIIGTCVDVLCDTQKDENLGELRDYASKWFYEHLKTLVERLDDFEPNRQSLTEIGAKLVDLFYEPDLIDAWFLKTNLTWLKYDWLYQDDFIDPLLKFWKNPHVAKGYGKHAKKSEWVRKVVADSANKYLILERVAARLANHWFSCTTTAAPDYLWISYGIIVKGAGKSFDENTPPTLLEVDHFIQWVKMQDFDLDDYTWAYRKGATNLTFQHYREAIRAFEEAEQHPRTSWGVALGLSRAHEQLKDFHAALQYIQKFKSFNGPSFEIDKEYRLAYWSVLLAEGDCYRQCQDYDPAVKCFRDILDQDVDAELWPGSVHEHALSGLFTTWTEMKSYRSITDFMRSWRNAENKERGLIYWFQKTARVDKIHGCIIVAAKHVEAVEEICSLYQDVIDHMAASTSTIDDQGDGLDPYIRGQLQYFQAALRFHGSRSQHNHDRGIQLWEEIIRRSDDPSSSWWTAYNASRKLAPCLLDKAVTETPAASSSPSESYVSKLEALAKLNNTVIRNNRQGQTDPRLCLTRLYRLKGNHQSAFAEAQARLCSVFDKWPEDANDDSLQLRFQNLAQTLTVLDKDIDAVAAWQATSSHQSQKPCTTDASATDALKPANPNSSGVHPVPPLATSVDKAENDPGVFTSVDATPKAYISGYDCDGECETQWKDMLADCWVCKHCLCVQLCSACYGKLQADDLHPLICNKEHKLLYLPPFDQNMWQSISSDMIIIDKQPVPRLQWLNKIRDEYGVQQEQIDMLKIEKARELKAATCIARHILRWRRKLLKIRAARQPTVPTLRRARTIV</sequence>
<name>A0ACB6RL80_9PLEO</name>
<gene>
    <name evidence="1" type="ORF">BU25DRAFT_377630</name>
</gene>
<accession>A0ACB6RL80</accession>
<dbReference type="EMBL" id="MU006744">
    <property type="protein sequence ID" value="KAF2622483.1"/>
    <property type="molecule type" value="Genomic_DNA"/>
</dbReference>